<dbReference type="GO" id="GO:0045150">
    <property type="term" value="P:acetoin catabolic process"/>
    <property type="evidence" value="ECO:0007669"/>
    <property type="project" value="InterPro"/>
</dbReference>
<keyword evidence="6 11" id="KW-0520">NAD</keyword>
<evidence type="ECO:0000313" key="14">
    <source>
        <dbReference type="EMBL" id="SDJ61612.1"/>
    </source>
</evidence>
<comment type="function">
    <text evidence="1">Catalyzes the irreversible reduction of 2,3-butanediol to (S)-acetoin in the presence of NADH.</text>
</comment>
<dbReference type="Pfam" id="PF00106">
    <property type="entry name" value="adh_short"/>
    <property type="match status" value="1"/>
</dbReference>
<keyword evidence="5 13" id="KW-0560">Oxidoreductase</keyword>
<dbReference type="STRING" id="586411.SAMN05216187_101230"/>
<dbReference type="EMBL" id="JAGGKN010000002">
    <property type="protein sequence ID" value="MBP1951870.1"/>
    <property type="molecule type" value="Genomic_DNA"/>
</dbReference>
<accession>A0A1G8V697</accession>
<dbReference type="FunFam" id="3.40.50.720:FF:000084">
    <property type="entry name" value="Short-chain dehydrogenase reductase"/>
    <property type="match status" value="1"/>
</dbReference>
<feature type="binding site" evidence="11">
    <location>
        <position position="159"/>
    </location>
    <ligand>
        <name>NAD(+)</name>
        <dbReference type="ChEBI" id="CHEBI:57540"/>
    </ligand>
</feature>
<dbReference type="GO" id="GO:0052588">
    <property type="term" value="F:diacetyl reductase ((S)-acetoin forming) (NAD+) activity"/>
    <property type="evidence" value="ECO:0007669"/>
    <property type="project" value="UniProtKB-EC"/>
</dbReference>
<dbReference type="GO" id="GO:0008206">
    <property type="term" value="P:bile acid metabolic process"/>
    <property type="evidence" value="ECO:0007669"/>
    <property type="project" value="UniProtKB-ARBA"/>
</dbReference>
<evidence type="ECO:0000256" key="5">
    <source>
        <dbReference type="ARBA" id="ARBA00023002"/>
    </source>
</evidence>
<evidence type="ECO:0000256" key="3">
    <source>
        <dbReference type="ARBA" id="ARBA00012848"/>
    </source>
</evidence>
<evidence type="ECO:0000256" key="7">
    <source>
        <dbReference type="ARBA" id="ARBA00029989"/>
    </source>
</evidence>
<reference evidence="15" key="2">
    <citation type="submission" date="2016-10" db="EMBL/GenBank/DDBJ databases">
        <authorList>
            <person name="Varghese N."/>
            <person name="Submissions S."/>
        </authorList>
    </citation>
    <scope>NUCLEOTIDE SEQUENCE [LARGE SCALE GENOMIC DNA]</scope>
    <source>
        <strain evidence="15">CGMCC 1.8911</strain>
    </source>
</reference>
<evidence type="ECO:0000256" key="2">
    <source>
        <dbReference type="ARBA" id="ARBA00006484"/>
    </source>
</evidence>
<dbReference type="Proteomes" id="UP000242700">
    <property type="component" value="Unassembled WGS sequence"/>
</dbReference>
<evidence type="ECO:0000256" key="4">
    <source>
        <dbReference type="ARBA" id="ARBA00016110"/>
    </source>
</evidence>
<sequence>MTLDRVAVITGSAQGLGKGIAEKLGENGFKVVLSDINEEVLNETLEELKGKNYEVTAKVADVSKLDDHTALVKHAVDTFGKLDVYINNAGVEGAVEQIENITEKDIDFVLDVNVKGVLFGIQAAAKQLKEQGHGGTIINASSIAGHEGFDFLSTYSASKFAVRGLTQVASKEFAKDDITVNAYCPGIAATGMWERLDEKFMDVIGTKKGEALEQYASSISLGRTQEPKDVANLVAFLASEDAGYITGQAILTDGGIVYR</sequence>
<gene>
    <name evidence="13" type="ORF">J2Z27_000905</name>
    <name evidence="14" type="ORF">SAMN05216187_101230</name>
</gene>
<evidence type="ECO:0000256" key="11">
    <source>
        <dbReference type="PIRSR" id="PIRSR614007-2"/>
    </source>
</evidence>
<feature type="active site" description="Proton acceptor" evidence="10">
    <location>
        <position position="155"/>
    </location>
</feature>
<dbReference type="PANTHER" id="PTHR42760">
    <property type="entry name" value="SHORT-CHAIN DEHYDROGENASES/REDUCTASES FAMILY MEMBER"/>
    <property type="match status" value="1"/>
</dbReference>
<name>A0A1G8V697_9STAP</name>
<dbReference type="OrthoDB" id="9803333at2"/>
<evidence type="ECO:0000256" key="10">
    <source>
        <dbReference type="PIRSR" id="PIRSR614007-1"/>
    </source>
</evidence>
<evidence type="ECO:0000256" key="12">
    <source>
        <dbReference type="RuleBase" id="RU000363"/>
    </source>
</evidence>
<proteinExistence type="inferred from homology"/>
<dbReference type="InterPro" id="IPR002347">
    <property type="entry name" value="SDR_fam"/>
</dbReference>
<feature type="binding site" evidence="11">
    <location>
        <begin position="61"/>
        <end position="62"/>
    </location>
    <ligand>
        <name>NAD(+)</name>
        <dbReference type="ChEBI" id="CHEBI:57540"/>
    </ligand>
</feature>
<comment type="catalytic activity">
    <reaction evidence="9">
        <text>(S)-acetoin + NAD(+) = diacetyl + NADH + H(+)</text>
        <dbReference type="Rhea" id="RHEA:27286"/>
        <dbReference type="ChEBI" id="CHEBI:15378"/>
        <dbReference type="ChEBI" id="CHEBI:15687"/>
        <dbReference type="ChEBI" id="CHEBI:16583"/>
        <dbReference type="ChEBI" id="CHEBI:57540"/>
        <dbReference type="ChEBI" id="CHEBI:57945"/>
        <dbReference type="EC" id="1.1.1.304"/>
    </reaction>
</comment>
<dbReference type="AlphaFoldDB" id="A0A1G8V697"/>
<evidence type="ECO:0000313" key="13">
    <source>
        <dbReference type="EMBL" id="MBP1951870.1"/>
    </source>
</evidence>
<dbReference type="PANTHER" id="PTHR42760:SF121">
    <property type="entry name" value="3-OXOACYL-(ACYL-CARRIER-PROTEIN) REDUCTASE"/>
    <property type="match status" value="1"/>
</dbReference>
<dbReference type="Proteomes" id="UP001519348">
    <property type="component" value="Unassembled WGS sequence"/>
</dbReference>
<evidence type="ECO:0000256" key="1">
    <source>
        <dbReference type="ARBA" id="ARBA00003200"/>
    </source>
</evidence>
<dbReference type="RefSeq" id="WP_092594820.1">
    <property type="nucleotide sequence ID" value="NZ_BMCN01000001.1"/>
</dbReference>
<dbReference type="PRINTS" id="PR00081">
    <property type="entry name" value="GDHRDH"/>
</dbReference>
<dbReference type="EC" id="1.1.1.304" evidence="3"/>
<dbReference type="SUPFAM" id="SSF51735">
    <property type="entry name" value="NAD(P)-binding Rossmann-fold domains"/>
    <property type="match status" value="1"/>
</dbReference>
<dbReference type="InterPro" id="IPR014007">
    <property type="entry name" value="23BDH"/>
</dbReference>
<dbReference type="PROSITE" id="PS00061">
    <property type="entry name" value="ADH_SHORT"/>
    <property type="match status" value="1"/>
</dbReference>
<dbReference type="GO" id="GO:0006633">
    <property type="term" value="P:fatty acid biosynthetic process"/>
    <property type="evidence" value="ECO:0007669"/>
    <property type="project" value="TreeGrafter"/>
</dbReference>
<evidence type="ECO:0000313" key="16">
    <source>
        <dbReference type="Proteomes" id="UP001519348"/>
    </source>
</evidence>
<keyword evidence="16" id="KW-1185">Reference proteome</keyword>
<dbReference type="EMBL" id="FNFI01000001">
    <property type="protein sequence ID" value="SDJ61612.1"/>
    <property type="molecule type" value="Genomic_DNA"/>
</dbReference>
<evidence type="ECO:0000256" key="8">
    <source>
        <dbReference type="ARBA" id="ARBA00031758"/>
    </source>
</evidence>
<feature type="binding site" evidence="11">
    <location>
        <position position="88"/>
    </location>
    <ligand>
        <name>NAD(+)</name>
        <dbReference type="ChEBI" id="CHEBI:57540"/>
    </ligand>
</feature>
<comment type="similarity">
    <text evidence="2 12">Belongs to the short-chain dehydrogenases/reductases (SDR) family.</text>
</comment>
<dbReference type="GO" id="GO:0048038">
    <property type="term" value="F:quinone binding"/>
    <property type="evidence" value="ECO:0007669"/>
    <property type="project" value="TreeGrafter"/>
</dbReference>
<reference evidence="13 16" key="3">
    <citation type="submission" date="2021-03" db="EMBL/GenBank/DDBJ databases">
        <title>Genomic Encyclopedia of Type Strains, Phase IV (KMG-IV): sequencing the most valuable type-strain genomes for metagenomic binning, comparative biology and taxonomic classification.</title>
        <authorList>
            <person name="Goeker M."/>
        </authorList>
    </citation>
    <scope>NUCLEOTIDE SEQUENCE [LARGE SCALE GENOMIC DNA]</scope>
    <source>
        <strain evidence="13 16">DSM 22420</strain>
    </source>
</reference>
<evidence type="ECO:0000256" key="9">
    <source>
        <dbReference type="ARBA" id="ARBA00047315"/>
    </source>
</evidence>
<protein>
    <recommendedName>
        <fullName evidence="4">Diacetyl reductase [(S)-acetoin forming]</fullName>
        <ecNumber evidence="3">1.1.1.304</ecNumber>
    </recommendedName>
    <alternativeName>
        <fullName evidence="7">Acetoin(diacetyl) reductase</fullName>
    </alternativeName>
    <alternativeName>
        <fullName evidence="8">Meso-2,3-butanediol dehydrogenase</fullName>
    </alternativeName>
</protein>
<feature type="binding site" evidence="11">
    <location>
        <begin position="185"/>
        <end position="190"/>
    </location>
    <ligand>
        <name>NAD(+)</name>
        <dbReference type="ChEBI" id="CHEBI:57540"/>
    </ligand>
</feature>
<dbReference type="Gene3D" id="3.40.50.720">
    <property type="entry name" value="NAD(P)-binding Rossmann-like Domain"/>
    <property type="match status" value="1"/>
</dbReference>
<feature type="binding site" evidence="11">
    <location>
        <position position="35"/>
    </location>
    <ligand>
        <name>NAD(+)</name>
        <dbReference type="ChEBI" id="CHEBI:57540"/>
    </ligand>
</feature>
<evidence type="ECO:0000256" key="6">
    <source>
        <dbReference type="ARBA" id="ARBA00023027"/>
    </source>
</evidence>
<organism evidence="14 15">
    <name type="scientific">Jeotgalicoccus aerolatus</name>
    <dbReference type="NCBI Taxonomy" id="709510"/>
    <lineage>
        <taxon>Bacteria</taxon>
        <taxon>Bacillati</taxon>
        <taxon>Bacillota</taxon>
        <taxon>Bacilli</taxon>
        <taxon>Bacillales</taxon>
        <taxon>Staphylococcaceae</taxon>
        <taxon>Jeotgalicoccus</taxon>
    </lineage>
</organism>
<dbReference type="InterPro" id="IPR020904">
    <property type="entry name" value="Sc_DH/Rdtase_CS"/>
</dbReference>
<reference evidence="14" key="1">
    <citation type="submission" date="2016-10" db="EMBL/GenBank/DDBJ databases">
        <authorList>
            <person name="de Groot N.N."/>
        </authorList>
    </citation>
    <scope>NUCLEOTIDE SEQUENCE [LARGE SCALE GENOMIC DNA]</scope>
    <source>
        <strain evidence="14">CGMCC 1.8911</strain>
    </source>
</reference>
<dbReference type="NCBIfam" id="NF005559">
    <property type="entry name" value="PRK07231.1"/>
    <property type="match status" value="1"/>
</dbReference>
<feature type="binding site" evidence="11">
    <location>
        <position position="155"/>
    </location>
    <ligand>
        <name>NAD(+)</name>
        <dbReference type="ChEBI" id="CHEBI:57540"/>
    </ligand>
</feature>
<evidence type="ECO:0000313" key="15">
    <source>
        <dbReference type="Proteomes" id="UP000242700"/>
    </source>
</evidence>
<dbReference type="PRINTS" id="PR00080">
    <property type="entry name" value="SDRFAMILY"/>
</dbReference>
<dbReference type="NCBIfam" id="TIGR02415">
    <property type="entry name" value="23BDH"/>
    <property type="match status" value="1"/>
</dbReference>
<dbReference type="InterPro" id="IPR036291">
    <property type="entry name" value="NAD(P)-bd_dom_sf"/>
</dbReference>